<dbReference type="Pfam" id="PF06445">
    <property type="entry name" value="GyrI-like"/>
    <property type="match status" value="1"/>
</dbReference>
<dbReference type="InterPro" id="IPR009061">
    <property type="entry name" value="DNA-bd_dom_put_sf"/>
</dbReference>
<evidence type="ECO:0000259" key="2">
    <source>
        <dbReference type="PROSITE" id="PS50937"/>
    </source>
</evidence>
<organism evidence="3">
    <name type="scientific">uncultured Desulfovibrio sp</name>
    <dbReference type="NCBI Taxonomy" id="167968"/>
    <lineage>
        <taxon>Bacteria</taxon>
        <taxon>Pseudomonadati</taxon>
        <taxon>Thermodesulfobacteriota</taxon>
        <taxon>Desulfovibrionia</taxon>
        <taxon>Desulfovibrionales</taxon>
        <taxon>Desulfovibrionaceae</taxon>
        <taxon>Desulfovibrio</taxon>
        <taxon>environmental samples</taxon>
    </lineage>
</organism>
<feature type="domain" description="HTH merR-type" evidence="2">
    <location>
        <begin position="5"/>
        <end position="74"/>
    </location>
</feature>
<dbReference type="SMART" id="SM00422">
    <property type="entry name" value="HTH_MERR"/>
    <property type="match status" value="1"/>
</dbReference>
<dbReference type="Pfam" id="PF13411">
    <property type="entry name" value="MerR_1"/>
    <property type="match status" value="1"/>
</dbReference>
<evidence type="ECO:0000256" key="1">
    <source>
        <dbReference type="ARBA" id="ARBA00023125"/>
    </source>
</evidence>
<dbReference type="EMBL" id="FLUP01000001">
    <property type="protein sequence ID" value="SBV90883.1"/>
    <property type="molecule type" value="Genomic_DNA"/>
</dbReference>
<dbReference type="PROSITE" id="PS50937">
    <property type="entry name" value="HTH_MERR_2"/>
    <property type="match status" value="1"/>
</dbReference>
<dbReference type="PANTHER" id="PTHR30204">
    <property type="entry name" value="REDOX-CYCLING DRUG-SENSING TRANSCRIPTIONAL ACTIVATOR SOXR"/>
    <property type="match status" value="1"/>
</dbReference>
<protein>
    <submittedName>
        <fullName evidence="3">Transcriptional regulator, MerR family</fullName>
    </submittedName>
</protein>
<dbReference type="SUPFAM" id="SSF46955">
    <property type="entry name" value="Putative DNA-binding domain"/>
    <property type="match status" value="1"/>
</dbReference>
<accession>A0A212IUM4</accession>
<dbReference type="InterPro" id="IPR011256">
    <property type="entry name" value="Reg_factor_effector_dom_sf"/>
</dbReference>
<dbReference type="AlphaFoldDB" id="A0A212IUM4"/>
<sequence>MTKQGYTISQMSEISKISKKALRFYDDLGLISSKRHGGNNYRYYTQDELLAIPPLKYYKQMGFNLSEIRAAFEVGSNTSLSALRKIFMSKIELLQQDEKLLFLRLTSVRDWLELLHEAEIVLENCQQSVSVKYISPERMLFMDQTFVSDIKSAIINMDFTNYVEEVGNNITGPVIINFSSIENRVQNEEQPVKLLQKTVFPCGEDKMADYGGYLAASCYHIGSHETIGSTYRKLQRWCASNNYVCDNGSHERYITDFWTTNNDSLFVTEVLVKVSRRGSVVHTPKFHFDSDDDL</sequence>
<reference evidence="3" key="1">
    <citation type="submission" date="2016-04" db="EMBL/GenBank/DDBJ databases">
        <authorList>
            <person name="Evans L.H."/>
            <person name="Alamgir A."/>
            <person name="Owens N."/>
            <person name="Weber N.D."/>
            <person name="Virtaneva K."/>
            <person name="Barbian K."/>
            <person name="Babar A."/>
            <person name="Rosenke K."/>
        </authorList>
    </citation>
    <scope>NUCLEOTIDE SEQUENCE</scope>
    <source>
        <strain evidence="3">92-2</strain>
    </source>
</reference>
<dbReference type="SUPFAM" id="SSF55136">
    <property type="entry name" value="Probable bacterial effector-binding domain"/>
    <property type="match status" value="1"/>
</dbReference>
<dbReference type="InterPro" id="IPR047057">
    <property type="entry name" value="MerR_fam"/>
</dbReference>
<dbReference type="Gene3D" id="3.20.80.10">
    <property type="entry name" value="Regulatory factor, effector binding domain"/>
    <property type="match status" value="1"/>
</dbReference>
<dbReference type="Gene3D" id="1.10.1660.10">
    <property type="match status" value="1"/>
</dbReference>
<dbReference type="GO" id="GO:0003677">
    <property type="term" value="F:DNA binding"/>
    <property type="evidence" value="ECO:0007669"/>
    <property type="project" value="UniProtKB-KW"/>
</dbReference>
<dbReference type="InterPro" id="IPR000551">
    <property type="entry name" value="MerR-type_HTH_dom"/>
</dbReference>
<dbReference type="PANTHER" id="PTHR30204:SF96">
    <property type="entry name" value="CHROMOSOME-ANCHORING PROTEIN RACA"/>
    <property type="match status" value="1"/>
</dbReference>
<keyword evidence="1" id="KW-0238">DNA-binding</keyword>
<dbReference type="GO" id="GO:0003700">
    <property type="term" value="F:DNA-binding transcription factor activity"/>
    <property type="evidence" value="ECO:0007669"/>
    <property type="project" value="InterPro"/>
</dbReference>
<name>A0A212IUM4_9BACT</name>
<dbReference type="RefSeq" id="WP_227119142.1">
    <property type="nucleotide sequence ID" value="NZ_LT598928.1"/>
</dbReference>
<evidence type="ECO:0000313" key="3">
    <source>
        <dbReference type="EMBL" id="SBV90883.1"/>
    </source>
</evidence>
<dbReference type="InterPro" id="IPR029442">
    <property type="entry name" value="GyrI-like"/>
</dbReference>
<proteinExistence type="predicted"/>
<gene>
    <name evidence="3" type="ORF">KM92DES2_10057</name>
</gene>